<comment type="caution">
    <text evidence="1">The sequence shown here is derived from an EMBL/GenBank/DDBJ whole genome shotgun (WGS) entry which is preliminary data.</text>
</comment>
<dbReference type="Proteomes" id="UP000186817">
    <property type="component" value="Unassembled WGS sequence"/>
</dbReference>
<evidence type="ECO:0000313" key="1">
    <source>
        <dbReference type="EMBL" id="OLP73267.1"/>
    </source>
</evidence>
<name>A0A1Q9BRD9_SYMMI</name>
<organism evidence="1 2">
    <name type="scientific">Symbiodinium microadriaticum</name>
    <name type="common">Dinoflagellate</name>
    <name type="synonym">Zooxanthella microadriatica</name>
    <dbReference type="NCBI Taxonomy" id="2951"/>
    <lineage>
        <taxon>Eukaryota</taxon>
        <taxon>Sar</taxon>
        <taxon>Alveolata</taxon>
        <taxon>Dinophyceae</taxon>
        <taxon>Suessiales</taxon>
        <taxon>Symbiodiniaceae</taxon>
        <taxon>Symbiodinium</taxon>
    </lineage>
</organism>
<evidence type="ECO:0000313" key="2">
    <source>
        <dbReference type="Proteomes" id="UP000186817"/>
    </source>
</evidence>
<protein>
    <submittedName>
        <fullName evidence="1">Uncharacterized protein</fullName>
    </submittedName>
</protein>
<proteinExistence type="predicted"/>
<dbReference type="EMBL" id="LSRX01005915">
    <property type="protein sequence ID" value="OLP73267.1"/>
    <property type="molecule type" value="Genomic_DNA"/>
</dbReference>
<dbReference type="AlphaFoldDB" id="A0A1Q9BRD9"/>
<reference evidence="1 2" key="1">
    <citation type="submission" date="2016-02" db="EMBL/GenBank/DDBJ databases">
        <title>Genome analysis of coral dinoflagellate symbionts highlights evolutionary adaptations to a symbiotic lifestyle.</title>
        <authorList>
            <person name="Aranda M."/>
            <person name="Li Y."/>
            <person name="Liew Y.J."/>
            <person name="Baumgarten S."/>
            <person name="Simakov O."/>
            <person name="Wilson M."/>
            <person name="Piel J."/>
            <person name="Ashoor H."/>
            <person name="Bougouffa S."/>
            <person name="Bajic V.B."/>
            <person name="Ryu T."/>
            <person name="Ravasi T."/>
            <person name="Bayer T."/>
            <person name="Micklem G."/>
            <person name="Kim H."/>
            <person name="Bhak J."/>
            <person name="Lajeunesse T.C."/>
            <person name="Voolstra C.R."/>
        </authorList>
    </citation>
    <scope>NUCLEOTIDE SEQUENCE [LARGE SCALE GENOMIC DNA]</scope>
    <source>
        <strain evidence="1 2">CCMP2467</strain>
    </source>
</reference>
<accession>A0A1Q9BRD9</accession>
<gene>
    <name evidence="1" type="ORF">AK812_SmicGene47559</name>
</gene>
<sequence>MSKEIDISISLSARRPVKEMIGSQGEAVDIVSGLQLMLTPLRKSGMVWISYSFAEVMGQITSNE</sequence>
<keyword evidence="2" id="KW-1185">Reference proteome</keyword>
<feature type="non-terminal residue" evidence="1">
    <location>
        <position position="64"/>
    </location>
</feature>